<accession>A0ABP8ZFD4</accession>
<dbReference type="InterPro" id="IPR054574">
    <property type="entry name" value="Cgl0159_dom"/>
</dbReference>
<feature type="domain" description="Cgl0159-like" evidence="1">
    <location>
        <begin position="35"/>
        <end position="285"/>
    </location>
</feature>
<keyword evidence="3" id="KW-1185">Reference proteome</keyword>
<dbReference type="Proteomes" id="UP001500121">
    <property type="component" value="Unassembled WGS sequence"/>
</dbReference>
<comment type="caution">
    <text evidence="2">The sequence shown here is derived from an EMBL/GenBank/DDBJ whole genome shotgun (WGS) entry which is preliminary data.</text>
</comment>
<dbReference type="EMBL" id="BAABLP010000008">
    <property type="protein sequence ID" value="GAA4755321.1"/>
    <property type="molecule type" value="Genomic_DNA"/>
</dbReference>
<name>A0ABP8ZFD4_9MICO</name>
<evidence type="ECO:0000313" key="3">
    <source>
        <dbReference type="Proteomes" id="UP001500121"/>
    </source>
</evidence>
<protein>
    <recommendedName>
        <fullName evidence="1">Cgl0159-like domain-containing protein</fullName>
    </recommendedName>
</protein>
<organism evidence="2 3">
    <name type="scientific">Amnibacterium soli</name>
    <dbReference type="NCBI Taxonomy" id="1282736"/>
    <lineage>
        <taxon>Bacteria</taxon>
        <taxon>Bacillati</taxon>
        <taxon>Actinomycetota</taxon>
        <taxon>Actinomycetes</taxon>
        <taxon>Micrococcales</taxon>
        <taxon>Microbacteriaceae</taxon>
        <taxon>Amnibacterium</taxon>
    </lineage>
</organism>
<dbReference type="SUPFAM" id="SSF51569">
    <property type="entry name" value="Aldolase"/>
    <property type="match status" value="1"/>
</dbReference>
<dbReference type="Gene3D" id="3.20.20.70">
    <property type="entry name" value="Aldolase class I"/>
    <property type="match status" value="1"/>
</dbReference>
<evidence type="ECO:0000313" key="2">
    <source>
        <dbReference type="EMBL" id="GAA4755321.1"/>
    </source>
</evidence>
<proteinExistence type="predicted"/>
<evidence type="ECO:0000259" key="1">
    <source>
        <dbReference type="Pfam" id="PF22649"/>
    </source>
</evidence>
<dbReference type="Pfam" id="PF22649">
    <property type="entry name" value="Cgl0159"/>
    <property type="match status" value="1"/>
</dbReference>
<reference evidence="3" key="1">
    <citation type="journal article" date="2019" name="Int. J. Syst. Evol. Microbiol.">
        <title>The Global Catalogue of Microorganisms (GCM) 10K type strain sequencing project: providing services to taxonomists for standard genome sequencing and annotation.</title>
        <authorList>
            <consortium name="The Broad Institute Genomics Platform"/>
            <consortium name="The Broad Institute Genome Sequencing Center for Infectious Disease"/>
            <person name="Wu L."/>
            <person name="Ma J."/>
        </authorList>
    </citation>
    <scope>NUCLEOTIDE SEQUENCE [LARGE SCALE GENOMIC DNA]</scope>
    <source>
        <strain evidence="3">JCM 19015</strain>
    </source>
</reference>
<dbReference type="InterPro" id="IPR013785">
    <property type="entry name" value="Aldolase_TIM"/>
</dbReference>
<sequence length="301" mass="31776">MHDFERLRRIRAEQPERIAEAMRSRTRRPLLGADGRLFIVAADHPARGALGAGLRPAAMASRIGLLERLAVALDRPGVDGVLGTPDIIEDLAVLGALEGKVVLGSMNRGGLQGAAFELDDRFTAYDVPTMVRDGVDLAKLLIRVDLDDLGTASTLESAAAAVTAAAAARLPILLEPFMSGRQSGRLCNDLSTDAVIRSVAIASGLGASSAYTWLKLPVVEHMERVAEATTMPTLLLGGDPTTAPDETFASWQHALTLPGMRGLVVGRTLLYPADDDVVGAVDTAAGLVHARVTAQHGVHHH</sequence>
<gene>
    <name evidence="2" type="ORF">GCM10025783_30630</name>
</gene>